<gene>
    <name evidence="9" type="ORF">SVIM_LOCUS458360</name>
</gene>
<evidence type="ECO:0000256" key="7">
    <source>
        <dbReference type="ARBA" id="ARBA00023136"/>
    </source>
</evidence>
<evidence type="ECO:0000256" key="3">
    <source>
        <dbReference type="ARBA" id="ARBA00022676"/>
    </source>
</evidence>
<dbReference type="GO" id="GO:0016757">
    <property type="term" value="F:glycosyltransferase activity"/>
    <property type="evidence" value="ECO:0007669"/>
    <property type="project" value="UniProtKB-UniRule"/>
</dbReference>
<proteinExistence type="inferred from homology"/>
<keyword evidence="6 8" id="KW-1133">Transmembrane helix</keyword>
<comment type="similarity">
    <text evidence="2 8">Belongs to the glycosyltransferase 92 family.</text>
</comment>
<dbReference type="InterPro" id="IPR008166">
    <property type="entry name" value="Glyco_transf_92"/>
</dbReference>
<keyword evidence="4 8" id="KW-0808">Transferase</keyword>
<name>A0A6N2N3J1_SALVM</name>
<protein>
    <recommendedName>
        <fullName evidence="8">Glycosyltransferase family 92 protein</fullName>
        <ecNumber evidence="8">2.4.1.-</ecNumber>
    </recommendedName>
</protein>
<sequence length="596" mass="68199">MDSEQRRRRKQHGRIYRPACAKLLLVRSVTLCLSFLVFLLFISSDRLPIRRDGSFRPVLRTSTMSLLPAFLTGGGGGTGISQYQNLVVEGRVLLPDHLVLIVSNKLTPPTDNLDCVYYDNMLERVVLKPVISVDEYHHQSKSIVRCHLPPLNFSASVNLRGRGRGRSGDGVVERREWLLRLNQSVVPSWDKVVYEAVLDSNGDTSSVVVFAKGLNLRPHREADARKFRCHFSLTNFDQGSFVFKTRATAAAQEVVRCLLPPSILNNLDKAKDIRVSVSHVDYKVEGAGDAPLPSVAKVQMINSHELKSSTGKYELCACTMMWNQASFLREWVIYHAWLGIERWFIYDNNSDDEAQEVIDELNLHKYNITRHAWPWVKAQEAGFSHCALRAKHECRWLVFFDVDEFFYFPLRRGRYTAGPNSLRALVMKYSDSPRIGELRTVCHSYGPSGLTSPLSQGVTVSYTCRLEAPERHKSVVRPELLHATLLNAVHHFKLRDGYKYMNLRESKVVVNHYKYQVWDSFQAKFFRRVSTYVTDWKEDQNTGSRDRAPGLGTEAVEPPDWRLRFCEVWDTGLKHFVMANFVDSTSGLLPWERSPA</sequence>
<dbReference type="PANTHER" id="PTHR21461">
    <property type="entry name" value="GLYCOSYLTRANSFERASE FAMILY 92 PROTEIN"/>
    <property type="match status" value="1"/>
</dbReference>
<dbReference type="GO" id="GO:0005737">
    <property type="term" value="C:cytoplasm"/>
    <property type="evidence" value="ECO:0007669"/>
    <property type="project" value="TreeGrafter"/>
</dbReference>
<accession>A0A6N2N3J1</accession>
<dbReference type="EC" id="2.4.1.-" evidence="8"/>
<organism evidence="9">
    <name type="scientific">Salix viminalis</name>
    <name type="common">Common osier</name>
    <name type="synonym">Basket willow</name>
    <dbReference type="NCBI Taxonomy" id="40686"/>
    <lineage>
        <taxon>Eukaryota</taxon>
        <taxon>Viridiplantae</taxon>
        <taxon>Streptophyta</taxon>
        <taxon>Embryophyta</taxon>
        <taxon>Tracheophyta</taxon>
        <taxon>Spermatophyta</taxon>
        <taxon>Magnoliopsida</taxon>
        <taxon>eudicotyledons</taxon>
        <taxon>Gunneridae</taxon>
        <taxon>Pentapetalae</taxon>
        <taxon>rosids</taxon>
        <taxon>fabids</taxon>
        <taxon>Malpighiales</taxon>
        <taxon>Salicaceae</taxon>
        <taxon>Saliceae</taxon>
        <taxon>Salix</taxon>
    </lineage>
</organism>
<evidence type="ECO:0000256" key="8">
    <source>
        <dbReference type="RuleBase" id="RU366017"/>
    </source>
</evidence>
<evidence type="ECO:0000313" key="9">
    <source>
        <dbReference type="EMBL" id="VFU61283.1"/>
    </source>
</evidence>
<evidence type="ECO:0000256" key="5">
    <source>
        <dbReference type="ARBA" id="ARBA00022692"/>
    </source>
</evidence>
<comment type="subcellular location">
    <subcellularLocation>
        <location evidence="1">Membrane</location>
        <topology evidence="1">Single-pass membrane protein</topology>
    </subcellularLocation>
</comment>
<evidence type="ECO:0000256" key="4">
    <source>
        <dbReference type="ARBA" id="ARBA00022679"/>
    </source>
</evidence>
<reference evidence="9" key="1">
    <citation type="submission" date="2019-03" db="EMBL/GenBank/DDBJ databases">
        <authorList>
            <person name="Mank J."/>
            <person name="Almeida P."/>
        </authorList>
    </citation>
    <scope>NUCLEOTIDE SEQUENCE</scope>
    <source>
        <strain evidence="9">78183</strain>
    </source>
</reference>
<evidence type="ECO:0000256" key="1">
    <source>
        <dbReference type="ARBA" id="ARBA00004167"/>
    </source>
</evidence>
<dbReference type="GO" id="GO:0016020">
    <property type="term" value="C:membrane"/>
    <property type="evidence" value="ECO:0007669"/>
    <property type="project" value="UniProtKB-SubCell"/>
</dbReference>
<dbReference type="EMBL" id="CAADRP010002107">
    <property type="protein sequence ID" value="VFU61283.1"/>
    <property type="molecule type" value="Genomic_DNA"/>
</dbReference>
<dbReference type="Pfam" id="PF01697">
    <property type="entry name" value="Glyco_transf_92"/>
    <property type="match status" value="1"/>
</dbReference>
<keyword evidence="5 8" id="KW-0812">Transmembrane</keyword>
<evidence type="ECO:0000256" key="6">
    <source>
        <dbReference type="ARBA" id="ARBA00022989"/>
    </source>
</evidence>
<dbReference type="AlphaFoldDB" id="A0A6N2N3J1"/>
<keyword evidence="3 8" id="KW-0328">Glycosyltransferase</keyword>
<dbReference type="PANTHER" id="PTHR21461:SF16">
    <property type="entry name" value="GLYCOSYLTRANSFERASE FAMILY 92 PROTEIN RCOM_0530710"/>
    <property type="match status" value="1"/>
</dbReference>
<feature type="transmembrane region" description="Helical" evidence="8">
    <location>
        <begin position="21"/>
        <end position="42"/>
    </location>
</feature>
<keyword evidence="7 8" id="KW-0472">Membrane</keyword>
<evidence type="ECO:0000256" key="2">
    <source>
        <dbReference type="ARBA" id="ARBA00007647"/>
    </source>
</evidence>